<dbReference type="OrthoDB" id="597270at2"/>
<dbReference type="RefSeq" id="WP_105000729.1">
    <property type="nucleotide sequence ID" value="NZ_MQVX01000001.1"/>
</dbReference>
<dbReference type="SUPFAM" id="SSF53448">
    <property type="entry name" value="Nucleotide-diphospho-sugar transferases"/>
    <property type="match status" value="1"/>
</dbReference>
<protein>
    <submittedName>
        <fullName evidence="2">Glycosyl transferase family 2</fullName>
    </submittedName>
</protein>
<evidence type="ECO:0000313" key="2">
    <source>
        <dbReference type="EMBL" id="PQJ15078.1"/>
    </source>
</evidence>
<evidence type="ECO:0000313" key="3">
    <source>
        <dbReference type="Proteomes" id="UP000239366"/>
    </source>
</evidence>
<organism evidence="2 3">
    <name type="scientific">Aureicoccus marinus</name>
    <dbReference type="NCBI Taxonomy" id="754435"/>
    <lineage>
        <taxon>Bacteria</taxon>
        <taxon>Pseudomonadati</taxon>
        <taxon>Bacteroidota</taxon>
        <taxon>Flavobacteriia</taxon>
        <taxon>Flavobacteriales</taxon>
        <taxon>Flavobacteriaceae</taxon>
        <taxon>Aureicoccus</taxon>
    </lineage>
</organism>
<dbReference type="InterPro" id="IPR001173">
    <property type="entry name" value="Glyco_trans_2-like"/>
</dbReference>
<keyword evidence="3" id="KW-1185">Reference proteome</keyword>
<comment type="caution">
    <text evidence="2">The sequence shown here is derived from an EMBL/GenBank/DDBJ whole genome shotgun (WGS) entry which is preliminary data.</text>
</comment>
<dbReference type="InterPro" id="IPR029044">
    <property type="entry name" value="Nucleotide-diphossugar_trans"/>
</dbReference>
<dbReference type="Gene3D" id="3.90.550.10">
    <property type="entry name" value="Spore Coat Polysaccharide Biosynthesis Protein SpsA, Chain A"/>
    <property type="match status" value="1"/>
</dbReference>
<name>A0A2S7T659_9FLAO</name>
<sequence>MISLIMPFKNTAAYLSDCLDSILEQSYKEWELIMVNDHSTDDSYMIAQAYANKEERIHLLENKGAGIIKALQRGYSFSSGSFISRMDSDDRMHPERLNHMINALKAKGLGHLAVGQVQYFSTDGISDGYARYEKWLNALTQKGSNYKELYKECVIPSPCWMAYRADFDRCGGFQKERYPEDYDLTFRFYAGDLTLIPCDQVLHYWRDYPQRTSRNSVHYAQNFFLDLKLHYFLKLHYQPERPLVIWGAGTKGKHLAAAFQNEGVPFSWMCDNPNKIGKTIYGVSMQDYQEIDHLEHPQIIVTVANPQAQGAILQFFHLRQMESLRDFFFFC</sequence>
<dbReference type="CDD" id="cd00761">
    <property type="entry name" value="Glyco_tranf_GTA_type"/>
    <property type="match status" value="1"/>
</dbReference>
<proteinExistence type="predicted"/>
<dbReference type="EMBL" id="MQVX01000001">
    <property type="protein sequence ID" value="PQJ15078.1"/>
    <property type="molecule type" value="Genomic_DNA"/>
</dbReference>
<dbReference type="Proteomes" id="UP000239366">
    <property type="component" value="Unassembled WGS sequence"/>
</dbReference>
<dbReference type="PANTHER" id="PTHR22916:SF69">
    <property type="entry name" value="BIFUNCTIONAL GLYCOSYLTRANSFERASE PGTA"/>
    <property type="match status" value="1"/>
</dbReference>
<accession>A0A2S7T659</accession>
<dbReference type="AlphaFoldDB" id="A0A2S7T659"/>
<dbReference type="PANTHER" id="PTHR22916">
    <property type="entry name" value="GLYCOSYLTRANSFERASE"/>
    <property type="match status" value="1"/>
</dbReference>
<keyword evidence="2" id="KW-0808">Transferase</keyword>
<reference evidence="3" key="1">
    <citation type="submission" date="2016-11" db="EMBL/GenBank/DDBJ databases">
        <title>Trade-off between light-utilization and light-protection in marine flavobacteria.</title>
        <authorList>
            <person name="Kumagai Y."/>
            <person name="Yoshizawa S."/>
            <person name="Kogure K."/>
        </authorList>
    </citation>
    <scope>NUCLEOTIDE SEQUENCE [LARGE SCALE GENOMIC DNA]</scope>
    <source>
        <strain evidence="3">SG-18</strain>
    </source>
</reference>
<dbReference type="GO" id="GO:0008417">
    <property type="term" value="F:fucosyltransferase activity"/>
    <property type="evidence" value="ECO:0007669"/>
    <property type="project" value="TreeGrafter"/>
</dbReference>
<evidence type="ECO:0000259" key="1">
    <source>
        <dbReference type="Pfam" id="PF00535"/>
    </source>
</evidence>
<feature type="domain" description="Glycosyltransferase 2-like" evidence="1">
    <location>
        <begin position="3"/>
        <end position="168"/>
    </location>
</feature>
<gene>
    <name evidence="2" type="ORF">BST99_04440</name>
</gene>
<dbReference type="Pfam" id="PF00535">
    <property type="entry name" value="Glycos_transf_2"/>
    <property type="match status" value="1"/>
</dbReference>